<name>A0A9K3DUC8_HELAN</name>
<dbReference type="Proteomes" id="UP000215914">
    <property type="component" value="Unassembled WGS sequence"/>
</dbReference>
<evidence type="ECO:0000313" key="3">
    <source>
        <dbReference type="Proteomes" id="UP000215914"/>
    </source>
</evidence>
<reference evidence="2" key="1">
    <citation type="journal article" date="2017" name="Nature">
        <title>The sunflower genome provides insights into oil metabolism, flowering and Asterid evolution.</title>
        <authorList>
            <person name="Badouin H."/>
            <person name="Gouzy J."/>
            <person name="Grassa C.J."/>
            <person name="Murat F."/>
            <person name="Staton S.E."/>
            <person name="Cottret L."/>
            <person name="Lelandais-Briere C."/>
            <person name="Owens G.L."/>
            <person name="Carrere S."/>
            <person name="Mayjonade B."/>
            <person name="Legrand L."/>
            <person name="Gill N."/>
            <person name="Kane N.C."/>
            <person name="Bowers J.E."/>
            <person name="Hubner S."/>
            <person name="Bellec A."/>
            <person name="Berard A."/>
            <person name="Berges H."/>
            <person name="Blanchet N."/>
            <person name="Boniface M.C."/>
            <person name="Brunel D."/>
            <person name="Catrice O."/>
            <person name="Chaidir N."/>
            <person name="Claudel C."/>
            <person name="Donnadieu C."/>
            <person name="Faraut T."/>
            <person name="Fievet G."/>
            <person name="Helmstetter N."/>
            <person name="King M."/>
            <person name="Knapp S.J."/>
            <person name="Lai Z."/>
            <person name="Le Paslier M.C."/>
            <person name="Lippi Y."/>
            <person name="Lorenzon L."/>
            <person name="Mandel J.R."/>
            <person name="Marage G."/>
            <person name="Marchand G."/>
            <person name="Marquand E."/>
            <person name="Bret-Mestries E."/>
            <person name="Morien E."/>
            <person name="Nambeesan S."/>
            <person name="Nguyen T."/>
            <person name="Pegot-Espagnet P."/>
            <person name="Pouilly N."/>
            <person name="Raftis F."/>
            <person name="Sallet E."/>
            <person name="Schiex T."/>
            <person name="Thomas J."/>
            <person name="Vandecasteele C."/>
            <person name="Vares D."/>
            <person name="Vear F."/>
            <person name="Vautrin S."/>
            <person name="Crespi M."/>
            <person name="Mangin B."/>
            <person name="Burke J.M."/>
            <person name="Salse J."/>
            <person name="Munos S."/>
            <person name="Vincourt P."/>
            <person name="Rieseberg L.H."/>
            <person name="Langlade N.B."/>
        </authorList>
    </citation>
    <scope>NUCLEOTIDE SEQUENCE</scope>
    <source>
        <tissue evidence="2">Leaves</tissue>
    </source>
</reference>
<organism evidence="2 3">
    <name type="scientific">Helianthus annuus</name>
    <name type="common">Common sunflower</name>
    <dbReference type="NCBI Taxonomy" id="4232"/>
    <lineage>
        <taxon>Eukaryota</taxon>
        <taxon>Viridiplantae</taxon>
        <taxon>Streptophyta</taxon>
        <taxon>Embryophyta</taxon>
        <taxon>Tracheophyta</taxon>
        <taxon>Spermatophyta</taxon>
        <taxon>Magnoliopsida</taxon>
        <taxon>eudicotyledons</taxon>
        <taxon>Gunneridae</taxon>
        <taxon>Pentapetalae</taxon>
        <taxon>asterids</taxon>
        <taxon>campanulids</taxon>
        <taxon>Asterales</taxon>
        <taxon>Asteraceae</taxon>
        <taxon>Asteroideae</taxon>
        <taxon>Heliantheae alliance</taxon>
        <taxon>Heliantheae</taxon>
        <taxon>Helianthus</taxon>
    </lineage>
</organism>
<proteinExistence type="predicted"/>
<keyword evidence="3" id="KW-1185">Reference proteome</keyword>
<keyword evidence="1" id="KW-0812">Transmembrane</keyword>
<comment type="caution">
    <text evidence="2">The sequence shown here is derived from an EMBL/GenBank/DDBJ whole genome shotgun (WGS) entry which is preliminary data.</text>
</comment>
<keyword evidence="1" id="KW-0472">Membrane</keyword>
<feature type="transmembrane region" description="Helical" evidence="1">
    <location>
        <begin position="43"/>
        <end position="61"/>
    </location>
</feature>
<evidence type="ECO:0000256" key="1">
    <source>
        <dbReference type="SAM" id="Phobius"/>
    </source>
</evidence>
<dbReference type="AlphaFoldDB" id="A0A9K3DUC8"/>
<keyword evidence="1" id="KW-1133">Transmembrane helix</keyword>
<sequence length="67" mass="7873">MLCLLAACFMVYILFRSQKRVSIDQCYSVLNIYEINSPSNCHIYMFGNLFLSVFLVSIYSIHRIKEL</sequence>
<gene>
    <name evidence="2" type="ORF">HanXRQr2_Chr16g0753791</name>
</gene>
<reference evidence="2" key="2">
    <citation type="submission" date="2020-06" db="EMBL/GenBank/DDBJ databases">
        <title>Helianthus annuus Genome sequencing and assembly Release 2.</title>
        <authorList>
            <person name="Gouzy J."/>
            <person name="Langlade N."/>
            <person name="Munos S."/>
        </authorList>
    </citation>
    <scope>NUCLEOTIDE SEQUENCE</scope>
    <source>
        <tissue evidence="2">Leaves</tissue>
    </source>
</reference>
<dbReference type="Gramene" id="mRNA:HanXRQr2_Chr16g0753791">
    <property type="protein sequence ID" value="CDS:HanXRQr2_Chr16g0753791.1"/>
    <property type="gene ID" value="HanXRQr2_Chr16g0753791"/>
</dbReference>
<dbReference type="EMBL" id="MNCJ02000331">
    <property type="protein sequence ID" value="KAF5760463.1"/>
    <property type="molecule type" value="Genomic_DNA"/>
</dbReference>
<evidence type="ECO:0000313" key="2">
    <source>
        <dbReference type="EMBL" id="KAF5760463.1"/>
    </source>
</evidence>
<accession>A0A9K3DUC8</accession>
<protein>
    <submittedName>
        <fullName evidence="2">Uncharacterized protein</fullName>
    </submittedName>
</protein>